<sequence length="143" mass="16560">MEQQKREGKTMTAEKIIDSLKFTFEEADEQKDLFTPSHVLYKCRIINPANNRRYTFDYQCNPSATHEPEKKDCLYCLLSDSSCVESCTDEADFLTEFGYIDGGADQVRKGLKAFKACQRTKKAIERLFTDDEIEALQAHFENY</sequence>
<evidence type="ECO:0000313" key="2">
    <source>
        <dbReference type="Proteomes" id="UP001197684"/>
    </source>
</evidence>
<evidence type="ECO:0000313" key="1">
    <source>
        <dbReference type="EMBL" id="MCB6937516.1"/>
    </source>
</evidence>
<gene>
    <name evidence="1" type="ORF">LIZ56_03695</name>
</gene>
<name>A0AAW4U6X0_9FIRM</name>
<accession>A0AAW4U6X0</accession>
<dbReference type="RefSeq" id="WP_306780579.1">
    <property type="nucleotide sequence ID" value="NZ_JAJCJK010000004.1"/>
</dbReference>
<reference evidence="1" key="1">
    <citation type="submission" date="2021-10" db="EMBL/GenBank/DDBJ databases">
        <title>Collection of gut derived symbiotic bacterial strains cultured from healthy donors.</title>
        <authorList>
            <person name="Lin H."/>
            <person name="Littmann E."/>
            <person name="Kohout C."/>
            <person name="Pamer E.G."/>
        </authorList>
    </citation>
    <scope>NUCLEOTIDE SEQUENCE</scope>
    <source>
        <strain evidence="1">DFI.9.42</strain>
    </source>
</reference>
<comment type="caution">
    <text evidence="1">The sequence shown here is derived from an EMBL/GenBank/DDBJ whole genome shotgun (WGS) entry which is preliminary data.</text>
</comment>
<dbReference type="EMBL" id="JAJCJK010000004">
    <property type="protein sequence ID" value="MCB6937516.1"/>
    <property type="molecule type" value="Genomic_DNA"/>
</dbReference>
<proteinExistence type="predicted"/>
<evidence type="ECO:0008006" key="3">
    <source>
        <dbReference type="Google" id="ProtNLM"/>
    </source>
</evidence>
<dbReference type="AlphaFoldDB" id="A0AAW4U6X0"/>
<dbReference type="Proteomes" id="UP001197684">
    <property type="component" value="Unassembled WGS sequence"/>
</dbReference>
<organism evidence="1 2">
    <name type="scientific">Agathobacter rectalis</name>
    <dbReference type="NCBI Taxonomy" id="39491"/>
    <lineage>
        <taxon>Bacteria</taxon>
        <taxon>Bacillati</taxon>
        <taxon>Bacillota</taxon>
        <taxon>Clostridia</taxon>
        <taxon>Lachnospirales</taxon>
        <taxon>Lachnospiraceae</taxon>
        <taxon>Agathobacter</taxon>
    </lineage>
</organism>
<protein>
    <recommendedName>
        <fullName evidence="3">4Fe-4S ferredoxin-type domain-containing protein</fullName>
    </recommendedName>
</protein>